<dbReference type="PANTHER" id="PTHR43711">
    <property type="entry name" value="TWO-COMPONENT HISTIDINE KINASE"/>
    <property type="match status" value="1"/>
</dbReference>
<feature type="transmembrane region" description="Helical" evidence="6">
    <location>
        <begin position="177"/>
        <end position="198"/>
    </location>
</feature>
<keyword evidence="5" id="KW-0902">Two-component regulatory system</keyword>
<dbReference type="GO" id="GO:0000155">
    <property type="term" value="F:phosphorelay sensor kinase activity"/>
    <property type="evidence" value="ECO:0007669"/>
    <property type="project" value="InterPro"/>
</dbReference>
<reference evidence="8 9" key="1">
    <citation type="submission" date="2018-03" db="EMBL/GenBank/DDBJ databases">
        <title>Whole genome sequencing of Histamine producing bacteria.</title>
        <authorList>
            <person name="Butler K."/>
        </authorList>
    </citation>
    <scope>NUCLEOTIDE SEQUENCE [LARGE SCALE GENOMIC DNA]</scope>
    <source>
        <strain evidence="8 9">DSM 19138</strain>
    </source>
</reference>
<evidence type="ECO:0000256" key="4">
    <source>
        <dbReference type="ARBA" id="ARBA00022777"/>
    </source>
</evidence>
<feature type="transmembrane region" description="Helical" evidence="6">
    <location>
        <begin position="7"/>
        <end position="28"/>
    </location>
</feature>
<feature type="domain" description="Histidine kinase" evidence="7">
    <location>
        <begin position="269"/>
        <end position="461"/>
    </location>
</feature>
<sequence length="461" mass="51699">MNYKIRLVLLTGCWFILSILVIGSLFNYQQAYVEQRTQQNLHRELAAHMRDDSPLMEGSDYNPKALKSIFHTLMLLGPDFEIYFLDNEGNIKSHAAPEGKVLTQQVSLTPINAFLSGKPFPILGDNPRNTSHQKVFSVAPIMEGDTTLGYLYVVIGSEQRALAAQFSDFDAILHSPVAWVAAAALVLVLGFSLSVYQLTKSTLLTPIRQVTQDLNKQAKNGYRLKPEAMLNVAELKPIAKQMYLMARTISQQFLQLEHQEQKRRELLVQLSHDLKTPLASVLGYLETWQIQSDQPDPLINTAQRNAQKLSELLSQQIDIARQQSVMTEPKFEALKLGHILQDVIDTMQPEASRKRVELAIKLPKQDAVFGDRQLLQRLFTNLFDNAIRHAPSSSTVQLTISAAPIGLGISLENDIDPQAPQGSMGLGTKIIQSILMLHQSQLNTRQEAQHYEQSFSLPLPT</sequence>
<comment type="catalytic activity">
    <reaction evidence="1">
        <text>ATP + protein L-histidine = ADP + protein N-phospho-L-histidine.</text>
        <dbReference type="EC" id="2.7.13.3"/>
    </reaction>
</comment>
<dbReference type="SUPFAM" id="SSF47384">
    <property type="entry name" value="Homodimeric domain of signal transducing histidine kinase"/>
    <property type="match status" value="1"/>
</dbReference>
<dbReference type="EMBL" id="PYMB01000041">
    <property type="protein sequence ID" value="PSW04284.1"/>
    <property type="molecule type" value="Genomic_DNA"/>
</dbReference>
<evidence type="ECO:0000256" key="1">
    <source>
        <dbReference type="ARBA" id="ARBA00000085"/>
    </source>
</evidence>
<gene>
    <name evidence="8" type="ORF">C9J01_28395</name>
</gene>
<dbReference type="SMART" id="SM00388">
    <property type="entry name" value="HisKA"/>
    <property type="match status" value="1"/>
</dbReference>
<accession>A0A2T3MWF8</accession>
<evidence type="ECO:0000313" key="9">
    <source>
        <dbReference type="Proteomes" id="UP000241346"/>
    </source>
</evidence>
<dbReference type="PROSITE" id="PS50109">
    <property type="entry name" value="HIS_KIN"/>
    <property type="match status" value="1"/>
</dbReference>
<dbReference type="EC" id="2.7.13.3" evidence="2"/>
<dbReference type="InterPro" id="IPR036097">
    <property type="entry name" value="HisK_dim/P_sf"/>
</dbReference>
<evidence type="ECO:0000313" key="8">
    <source>
        <dbReference type="EMBL" id="PSW04284.1"/>
    </source>
</evidence>
<evidence type="ECO:0000256" key="5">
    <source>
        <dbReference type="ARBA" id="ARBA00023012"/>
    </source>
</evidence>
<evidence type="ECO:0000256" key="6">
    <source>
        <dbReference type="SAM" id="Phobius"/>
    </source>
</evidence>
<dbReference type="RefSeq" id="WP_107301422.1">
    <property type="nucleotide sequence ID" value="NZ_PYMB01000041.1"/>
</dbReference>
<evidence type="ECO:0000259" key="7">
    <source>
        <dbReference type="PROSITE" id="PS50109"/>
    </source>
</evidence>
<dbReference type="Gene3D" id="1.10.287.130">
    <property type="match status" value="1"/>
</dbReference>
<dbReference type="OrthoDB" id="9804645at2"/>
<dbReference type="InterPro" id="IPR036890">
    <property type="entry name" value="HATPase_C_sf"/>
</dbReference>
<organism evidence="8 9">
    <name type="scientific">Photobacterium rosenbergii</name>
    <dbReference type="NCBI Taxonomy" id="294936"/>
    <lineage>
        <taxon>Bacteria</taxon>
        <taxon>Pseudomonadati</taxon>
        <taxon>Pseudomonadota</taxon>
        <taxon>Gammaproteobacteria</taxon>
        <taxon>Vibrionales</taxon>
        <taxon>Vibrionaceae</taxon>
        <taxon>Photobacterium</taxon>
    </lineage>
</organism>
<protein>
    <recommendedName>
        <fullName evidence="2">histidine kinase</fullName>
        <ecNumber evidence="2">2.7.13.3</ecNumber>
    </recommendedName>
</protein>
<dbReference type="AlphaFoldDB" id="A0A2T3MWF8"/>
<evidence type="ECO:0000256" key="2">
    <source>
        <dbReference type="ARBA" id="ARBA00012438"/>
    </source>
</evidence>
<comment type="caution">
    <text evidence="8">The sequence shown here is derived from an EMBL/GenBank/DDBJ whole genome shotgun (WGS) entry which is preliminary data.</text>
</comment>
<dbReference type="InterPro" id="IPR003661">
    <property type="entry name" value="HisK_dim/P_dom"/>
</dbReference>
<proteinExistence type="predicted"/>
<dbReference type="Pfam" id="PF00512">
    <property type="entry name" value="HisKA"/>
    <property type="match status" value="1"/>
</dbReference>
<dbReference type="CDD" id="cd00082">
    <property type="entry name" value="HisKA"/>
    <property type="match status" value="1"/>
</dbReference>
<keyword evidence="4 8" id="KW-0418">Kinase</keyword>
<evidence type="ECO:0000256" key="3">
    <source>
        <dbReference type="ARBA" id="ARBA00022679"/>
    </source>
</evidence>
<dbReference type="Gene3D" id="3.30.565.10">
    <property type="entry name" value="Histidine kinase-like ATPase, C-terminal domain"/>
    <property type="match status" value="1"/>
</dbReference>
<dbReference type="InterPro" id="IPR050736">
    <property type="entry name" value="Sensor_HK_Regulatory"/>
</dbReference>
<name>A0A2T3MWF8_9GAMM</name>
<dbReference type="Proteomes" id="UP000241346">
    <property type="component" value="Unassembled WGS sequence"/>
</dbReference>
<dbReference type="SUPFAM" id="SSF55874">
    <property type="entry name" value="ATPase domain of HSP90 chaperone/DNA topoisomerase II/histidine kinase"/>
    <property type="match status" value="1"/>
</dbReference>
<dbReference type="InterPro" id="IPR005467">
    <property type="entry name" value="His_kinase_dom"/>
</dbReference>
<keyword evidence="3" id="KW-0808">Transferase</keyword>
<keyword evidence="6" id="KW-0472">Membrane</keyword>
<keyword evidence="6" id="KW-1133">Transmembrane helix</keyword>
<dbReference type="PANTHER" id="PTHR43711:SF1">
    <property type="entry name" value="HISTIDINE KINASE 1"/>
    <property type="match status" value="1"/>
</dbReference>
<keyword evidence="6" id="KW-0812">Transmembrane</keyword>